<dbReference type="Pfam" id="PF23559">
    <property type="entry name" value="WHD_DRP"/>
    <property type="match status" value="1"/>
</dbReference>
<evidence type="ECO:0000256" key="1">
    <source>
        <dbReference type="ARBA" id="ARBA00022737"/>
    </source>
</evidence>
<dbReference type="AlphaFoldDB" id="A0AAQ3PMP3"/>
<evidence type="ECO:0000259" key="3">
    <source>
        <dbReference type="Pfam" id="PF23598"/>
    </source>
</evidence>
<dbReference type="Proteomes" id="UP001341281">
    <property type="component" value="Chromosome 01"/>
</dbReference>
<keyword evidence="1" id="KW-0677">Repeat</keyword>
<feature type="domain" description="Disease resistance protein winged helix" evidence="2">
    <location>
        <begin position="1"/>
        <end position="56"/>
    </location>
</feature>
<evidence type="ECO:0000259" key="2">
    <source>
        <dbReference type="Pfam" id="PF23559"/>
    </source>
</evidence>
<organism evidence="4 5">
    <name type="scientific">Paspalum notatum var. saurae</name>
    <dbReference type="NCBI Taxonomy" id="547442"/>
    <lineage>
        <taxon>Eukaryota</taxon>
        <taxon>Viridiplantae</taxon>
        <taxon>Streptophyta</taxon>
        <taxon>Embryophyta</taxon>
        <taxon>Tracheophyta</taxon>
        <taxon>Spermatophyta</taxon>
        <taxon>Magnoliopsida</taxon>
        <taxon>Liliopsida</taxon>
        <taxon>Poales</taxon>
        <taxon>Poaceae</taxon>
        <taxon>PACMAD clade</taxon>
        <taxon>Panicoideae</taxon>
        <taxon>Andropogonodae</taxon>
        <taxon>Paspaleae</taxon>
        <taxon>Paspalinae</taxon>
        <taxon>Paspalum</taxon>
    </lineage>
</organism>
<keyword evidence="5" id="KW-1185">Reference proteome</keyword>
<dbReference type="Pfam" id="PF23598">
    <property type="entry name" value="LRR_14"/>
    <property type="match status" value="1"/>
</dbReference>
<dbReference type="InterPro" id="IPR044974">
    <property type="entry name" value="Disease_R_plants"/>
</dbReference>
<protein>
    <submittedName>
        <fullName evidence="4">Uncharacterized protein</fullName>
    </submittedName>
</protein>
<evidence type="ECO:0000313" key="5">
    <source>
        <dbReference type="Proteomes" id="UP001341281"/>
    </source>
</evidence>
<proteinExistence type="predicted"/>
<dbReference type="InterPro" id="IPR055414">
    <property type="entry name" value="LRR_R13L4/SHOC2-like"/>
</dbReference>
<evidence type="ECO:0000313" key="4">
    <source>
        <dbReference type="EMBL" id="WVZ50578.1"/>
    </source>
</evidence>
<reference evidence="4 5" key="1">
    <citation type="submission" date="2024-02" db="EMBL/GenBank/DDBJ databases">
        <title>High-quality chromosome-scale genome assembly of Pensacola bahiagrass (Paspalum notatum Flugge var. saurae).</title>
        <authorList>
            <person name="Vega J.M."/>
            <person name="Podio M."/>
            <person name="Orjuela J."/>
            <person name="Siena L.A."/>
            <person name="Pessino S.C."/>
            <person name="Combes M.C."/>
            <person name="Mariac C."/>
            <person name="Albertini E."/>
            <person name="Pupilli F."/>
            <person name="Ortiz J.P.A."/>
            <person name="Leblanc O."/>
        </authorList>
    </citation>
    <scope>NUCLEOTIDE SEQUENCE [LARGE SCALE GENOMIC DNA]</scope>
    <source>
        <strain evidence="4">R1</strain>
        <tissue evidence="4">Leaf</tissue>
    </source>
</reference>
<sequence length="393" mass="45625">MWVAEGLVDEKGRENPYELGKRYFNELVNRNMIMLGDFDELGSAIVCHIHDMIFDLLISLSAQENFVTISQGPQLTPQACKIRRLSLQCDDEQQKIQEYEDEDDQQAMLASNVDMSHVRSLIGCKIRFKKWIQQLSMFSVLRVLSLENYSRKRYHLKDLGTLKHLRFLLLRGELETKHLEEIGKLQLLRTLDLRKTSIHEVPSSIVQLRKLEHLYVPYRVKLPDGIGNLRSLRELWWLDVDLSPKTLAELGNLTDLSVLSICYLDESGLRTFVQRMPNLGNLRSLTVDFDMNDEMSSLECMSNRWVGPARLQSFDSYFSSIPQVPRWLRQDDLQLLGALPLLRCAGDTNERRFVIGVDQHFRSLAKFKFAQYEIFTIFAEGAMPKEICYSILE</sequence>
<dbReference type="EMBL" id="CP144745">
    <property type="protein sequence ID" value="WVZ50578.1"/>
    <property type="molecule type" value="Genomic_DNA"/>
</dbReference>
<accession>A0AAQ3PMP3</accession>
<feature type="domain" description="Disease resistance R13L4/SHOC-2-like LRR" evidence="3">
    <location>
        <begin position="117"/>
        <end position="385"/>
    </location>
</feature>
<dbReference type="InterPro" id="IPR058922">
    <property type="entry name" value="WHD_DRP"/>
</dbReference>
<dbReference type="Gene3D" id="3.80.10.10">
    <property type="entry name" value="Ribonuclease Inhibitor"/>
    <property type="match status" value="1"/>
</dbReference>
<dbReference type="PANTHER" id="PTHR23155">
    <property type="entry name" value="DISEASE RESISTANCE PROTEIN RP"/>
    <property type="match status" value="1"/>
</dbReference>
<gene>
    <name evidence="4" type="ORF">U9M48_001819</name>
</gene>
<name>A0AAQ3PMP3_PASNO</name>
<dbReference type="GO" id="GO:0098542">
    <property type="term" value="P:defense response to other organism"/>
    <property type="evidence" value="ECO:0007669"/>
    <property type="project" value="TreeGrafter"/>
</dbReference>
<dbReference type="PANTHER" id="PTHR23155:SF1228">
    <property type="entry name" value="NB-ARC DOMAIN CONTAINING PROTEIN, EXPRESSED"/>
    <property type="match status" value="1"/>
</dbReference>
<dbReference type="SUPFAM" id="SSF52058">
    <property type="entry name" value="L domain-like"/>
    <property type="match status" value="1"/>
</dbReference>
<dbReference type="InterPro" id="IPR032675">
    <property type="entry name" value="LRR_dom_sf"/>
</dbReference>